<reference evidence="2 3" key="1">
    <citation type="submission" date="2018-06" db="EMBL/GenBank/DDBJ databases">
        <authorList>
            <consortium name="Pathogen Informatics"/>
            <person name="Doyle S."/>
        </authorList>
    </citation>
    <scope>NUCLEOTIDE SEQUENCE [LARGE SCALE GENOMIC DNA]</scope>
    <source>
        <strain evidence="2 3">NCTC11694</strain>
    </source>
</reference>
<sequence length="156" mass="17246">MARITSGPFCVLRRLARAQEKNHRPLFFFIQRRLSGNLLRRRSPLIQMLDDKTGGDQLVYPAGQLAVLLFHPVGKPVADALALPAGSGSPANFSARSHLPASPDAAGRYRWDARRRTAAYRRASAPGKRWRTAAPRRADSAAPASYRPARSYRRAG</sequence>
<feature type="region of interest" description="Disordered" evidence="1">
    <location>
        <begin position="120"/>
        <end position="156"/>
    </location>
</feature>
<accession>A0A7H4MV71</accession>
<evidence type="ECO:0000313" key="3">
    <source>
        <dbReference type="Proteomes" id="UP000255050"/>
    </source>
</evidence>
<evidence type="ECO:0000256" key="1">
    <source>
        <dbReference type="SAM" id="MobiDB-lite"/>
    </source>
</evidence>
<feature type="compositionally biased region" description="Low complexity" evidence="1">
    <location>
        <begin position="140"/>
        <end position="149"/>
    </location>
</feature>
<dbReference type="AlphaFoldDB" id="A0A7H4MV71"/>
<gene>
    <name evidence="2" type="ORF">NCTC11694_06578</name>
</gene>
<protein>
    <submittedName>
        <fullName evidence="2">Uncharacterized protein</fullName>
    </submittedName>
</protein>
<evidence type="ECO:0000313" key="2">
    <source>
        <dbReference type="EMBL" id="STT04918.1"/>
    </source>
</evidence>
<organism evidence="2 3">
    <name type="scientific">Klebsiella michiganensis</name>
    <dbReference type="NCBI Taxonomy" id="1134687"/>
    <lineage>
        <taxon>Bacteria</taxon>
        <taxon>Pseudomonadati</taxon>
        <taxon>Pseudomonadota</taxon>
        <taxon>Gammaproteobacteria</taxon>
        <taxon>Enterobacterales</taxon>
        <taxon>Enterobacteriaceae</taxon>
        <taxon>Klebsiella/Raoultella group</taxon>
        <taxon>Klebsiella</taxon>
    </lineage>
</organism>
<feature type="region of interest" description="Disordered" evidence="1">
    <location>
        <begin position="88"/>
        <end position="107"/>
    </location>
</feature>
<dbReference type="EMBL" id="UGJR01000005">
    <property type="protein sequence ID" value="STT04918.1"/>
    <property type="molecule type" value="Genomic_DNA"/>
</dbReference>
<comment type="caution">
    <text evidence="2">The sequence shown here is derived from an EMBL/GenBank/DDBJ whole genome shotgun (WGS) entry which is preliminary data.</text>
</comment>
<dbReference type="Proteomes" id="UP000255050">
    <property type="component" value="Unassembled WGS sequence"/>
</dbReference>
<proteinExistence type="predicted"/>
<name>A0A7H4MV71_9ENTR</name>